<evidence type="ECO:0000313" key="6">
    <source>
        <dbReference type="Proteomes" id="UP000240009"/>
    </source>
</evidence>
<dbReference type="Gene3D" id="3.10.105.10">
    <property type="entry name" value="Dipeptide-binding Protein, Domain 3"/>
    <property type="match status" value="1"/>
</dbReference>
<dbReference type="InterPro" id="IPR000914">
    <property type="entry name" value="SBP_5_dom"/>
</dbReference>
<dbReference type="InterPro" id="IPR039424">
    <property type="entry name" value="SBP_5"/>
</dbReference>
<dbReference type="GO" id="GO:1904680">
    <property type="term" value="F:peptide transmembrane transporter activity"/>
    <property type="evidence" value="ECO:0007669"/>
    <property type="project" value="TreeGrafter"/>
</dbReference>
<dbReference type="Gene3D" id="3.90.76.10">
    <property type="entry name" value="Dipeptide-binding Protein, Domain 1"/>
    <property type="match status" value="1"/>
</dbReference>
<dbReference type="Pfam" id="PF00496">
    <property type="entry name" value="SBP_bac_5"/>
    <property type="match status" value="1"/>
</dbReference>
<evidence type="ECO:0000256" key="1">
    <source>
        <dbReference type="ARBA" id="ARBA00005695"/>
    </source>
</evidence>
<comment type="caution">
    <text evidence="5">The sequence shown here is derived from an EMBL/GenBank/DDBJ whole genome shotgun (WGS) entry which is preliminary data.</text>
</comment>
<dbReference type="PANTHER" id="PTHR30290">
    <property type="entry name" value="PERIPLASMIC BINDING COMPONENT OF ABC TRANSPORTER"/>
    <property type="match status" value="1"/>
</dbReference>
<dbReference type="Gene3D" id="3.40.190.10">
    <property type="entry name" value="Periplasmic binding protein-like II"/>
    <property type="match status" value="1"/>
</dbReference>
<dbReference type="GO" id="GO:0015833">
    <property type="term" value="P:peptide transport"/>
    <property type="evidence" value="ECO:0007669"/>
    <property type="project" value="TreeGrafter"/>
</dbReference>
<name>A0A2S8FUF2_9BACT</name>
<dbReference type="SUPFAM" id="SSF53850">
    <property type="entry name" value="Periplasmic binding protein-like II"/>
    <property type="match status" value="1"/>
</dbReference>
<dbReference type="PANTHER" id="PTHR30290:SF9">
    <property type="entry name" value="OLIGOPEPTIDE-BINDING PROTEIN APPA"/>
    <property type="match status" value="1"/>
</dbReference>
<dbReference type="OrthoDB" id="48318at2"/>
<comment type="similarity">
    <text evidence="1">Belongs to the bacterial solute-binding protein 5 family.</text>
</comment>
<gene>
    <name evidence="5" type="ORF">C5Y96_09170</name>
</gene>
<dbReference type="AlphaFoldDB" id="A0A2S8FUF2"/>
<sequence length="650" mass="73935">MTNIRGALGIHLFLFLAILAPLAGCTGGSSDLSPEELEQAIKDFNFDEGLPFPEFVPPATLEELDSSITWTDKPVVAPLPHLRQEMADYKPPVTPQEALEIRPKSDEDYERILAAMEVQPSDETPADMNATWVHHEGGDVNSLNPLRMSSVGDFFYVYLTSAQAVTSNIDIESIGDGRFIKSWQSNEDNTIQKVVLRDDIVWSDGQPITAHDWEFTFKVLHHPKLLTMFPALPSSLEHVKLIKAYDDRTFVVFHELSSPVNDMKLEFPIVPKHAYEPAIAEDPSLTDSNFFLEQEQTPIVGGPYKVTQRDRNQRIALERREDFYMHNGKEVREKPYFAKIRIEIIENPTQALLALTAGKLDDSEISATKWDTEANTDEFFEKNIKVKTSSWSEGHITWNIGTPYFDDARTRRAMSYAIDYDAIINGVLKGIHPQASGPFHPDAWFSPDPSLPLFTQDLEKARELLEEAGWKDTDADGILDKKVDGKKVSFAFQLMHPPSPVSELMAAQFARDFGKLGIKCEPRQYEWTVMQDKARQHTFDALMAGWGSGGDPFSNVNIYGTGSSRNYGQYSNKKVDELFDLGLRELDHEKRTKHYQEIAKILYEDQPYTWIYYRAELYGFNKNMRGYRFSPTGPWFYQPGSSSVWKAKAQ</sequence>
<dbReference type="Proteomes" id="UP000240009">
    <property type="component" value="Unassembled WGS sequence"/>
</dbReference>
<evidence type="ECO:0000256" key="2">
    <source>
        <dbReference type="ARBA" id="ARBA00022448"/>
    </source>
</evidence>
<evidence type="ECO:0000256" key="3">
    <source>
        <dbReference type="ARBA" id="ARBA00022729"/>
    </source>
</evidence>
<accession>A0A2S8FUF2</accession>
<keyword evidence="3" id="KW-0732">Signal</keyword>
<dbReference type="EMBL" id="PUIA01000026">
    <property type="protein sequence ID" value="PQO35811.1"/>
    <property type="molecule type" value="Genomic_DNA"/>
</dbReference>
<dbReference type="RefSeq" id="WP_105352310.1">
    <property type="nucleotide sequence ID" value="NZ_PUIA01000026.1"/>
</dbReference>
<feature type="domain" description="Solute-binding protein family 5" evidence="4">
    <location>
        <begin position="180"/>
        <end position="562"/>
    </location>
</feature>
<reference evidence="5 6" key="1">
    <citation type="submission" date="2018-02" db="EMBL/GenBank/DDBJ databases">
        <title>Comparative genomes isolates from brazilian mangrove.</title>
        <authorList>
            <person name="Araujo J.E."/>
            <person name="Taketani R.G."/>
            <person name="Silva M.C.P."/>
            <person name="Loureco M.V."/>
            <person name="Andreote F.D."/>
        </authorList>
    </citation>
    <scope>NUCLEOTIDE SEQUENCE [LARGE SCALE GENOMIC DNA]</scope>
    <source>
        <strain evidence="5 6">HEX-2 MGV</strain>
    </source>
</reference>
<organism evidence="5 6">
    <name type="scientific">Blastopirellula marina</name>
    <dbReference type="NCBI Taxonomy" id="124"/>
    <lineage>
        <taxon>Bacteria</taxon>
        <taxon>Pseudomonadati</taxon>
        <taxon>Planctomycetota</taxon>
        <taxon>Planctomycetia</taxon>
        <taxon>Pirellulales</taxon>
        <taxon>Pirellulaceae</taxon>
        <taxon>Blastopirellula</taxon>
    </lineage>
</organism>
<evidence type="ECO:0000313" key="5">
    <source>
        <dbReference type="EMBL" id="PQO35811.1"/>
    </source>
</evidence>
<keyword evidence="2" id="KW-0813">Transport</keyword>
<proteinExistence type="inferred from homology"/>
<protein>
    <submittedName>
        <fullName evidence="5">Peptide ABC transporter substrate-binding protein</fullName>
    </submittedName>
</protein>
<evidence type="ECO:0000259" key="4">
    <source>
        <dbReference type="Pfam" id="PF00496"/>
    </source>
</evidence>